<dbReference type="GO" id="GO:0005247">
    <property type="term" value="F:voltage-gated chloride channel activity"/>
    <property type="evidence" value="ECO:0007669"/>
    <property type="project" value="TreeGrafter"/>
</dbReference>
<organism evidence="10 11">
    <name type="scientific">Anaerotalea alkaliphila</name>
    <dbReference type="NCBI Taxonomy" id="2662126"/>
    <lineage>
        <taxon>Bacteria</taxon>
        <taxon>Bacillati</taxon>
        <taxon>Bacillota</taxon>
        <taxon>Clostridia</taxon>
        <taxon>Eubacteriales</taxon>
        <taxon>Anaerotalea</taxon>
    </lineage>
</organism>
<dbReference type="Gene3D" id="1.10.3080.10">
    <property type="entry name" value="Clc chloride channel"/>
    <property type="match status" value="1"/>
</dbReference>
<dbReference type="PANTHER" id="PTHR45711">
    <property type="entry name" value="CHLORIDE CHANNEL PROTEIN"/>
    <property type="match status" value="1"/>
</dbReference>
<dbReference type="GO" id="GO:0005886">
    <property type="term" value="C:plasma membrane"/>
    <property type="evidence" value="ECO:0007669"/>
    <property type="project" value="TreeGrafter"/>
</dbReference>
<keyword evidence="11" id="KW-1185">Reference proteome</keyword>
<evidence type="ECO:0000256" key="1">
    <source>
        <dbReference type="ARBA" id="ARBA00004141"/>
    </source>
</evidence>
<dbReference type="CDD" id="cd01031">
    <property type="entry name" value="EriC"/>
    <property type="match status" value="1"/>
</dbReference>
<evidence type="ECO:0000256" key="6">
    <source>
        <dbReference type="ARBA" id="ARBA00023136"/>
    </source>
</evidence>
<feature type="transmembrane region" description="Helical" evidence="8">
    <location>
        <begin position="303"/>
        <end position="324"/>
    </location>
</feature>
<dbReference type="PRINTS" id="PR00762">
    <property type="entry name" value="CLCHANNEL"/>
</dbReference>
<dbReference type="PROSITE" id="PS51202">
    <property type="entry name" value="RCK_C"/>
    <property type="match status" value="1"/>
</dbReference>
<comment type="subcellular location">
    <subcellularLocation>
        <location evidence="1">Membrane</location>
        <topology evidence="1">Multi-pass membrane protein</topology>
    </subcellularLocation>
</comment>
<keyword evidence="5" id="KW-0406">Ion transport</keyword>
<protein>
    <submittedName>
        <fullName evidence="10">ClC family H(+)/Cl(-) exchange transporter</fullName>
    </submittedName>
</protein>
<feature type="transmembrane region" description="Helical" evidence="8">
    <location>
        <begin position="59"/>
        <end position="80"/>
    </location>
</feature>
<dbReference type="PANTHER" id="PTHR45711:SF6">
    <property type="entry name" value="CHLORIDE CHANNEL PROTEIN"/>
    <property type="match status" value="1"/>
</dbReference>
<feature type="transmembrane region" description="Helical" evidence="8">
    <location>
        <begin position="393"/>
        <end position="410"/>
    </location>
</feature>
<feature type="transmembrane region" description="Helical" evidence="8">
    <location>
        <begin position="227"/>
        <end position="247"/>
    </location>
</feature>
<evidence type="ECO:0000256" key="2">
    <source>
        <dbReference type="ARBA" id="ARBA00022448"/>
    </source>
</evidence>
<evidence type="ECO:0000313" key="10">
    <source>
        <dbReference type="EMBL" id="NDL67485.1"/>
    </source>
</evidence>
<reference evidence="10 11" key="1">
    <citation type="submission" date="2020-01" db="EMBL/GenBank/DDBJ databases">
        <title>Anaeroalcalibacter tamaniensis gen. nov., sp. nov., moderately halophilic strictly anaerobic fermenter bacterium from mud volcano of Taman peninsula.</title>
        <authorList>
            <person name="Frolova A."/>
            <person name="Merkel A.Y."/>
            <person name="Slobodkin A.I."/>
        </authorList>
    </citation>
    <scope>NUCLEOTIDE SEQUENCE [LARGE SCALE GENOMIC DNA]</scope>
    <source>
        <strain evidence="10 11">F-3ap</strain>
    </source>
</reference>
<dbReference type="Gene3D" id="3.30.70.1450">
    <property type="entry name" value="Regulator of K+ conductance, C-terminal domain"/>
    <property type="match status" value="1"/>
</dbReference>
<keyword evidence="2" id="KW-0813">Transport</keyword>
<evidence type="ECO:0000256" key="5">
    <source>
        <dbReference type="ARBA" id="ARBA00023065"/>
    </source>
</evidence>
<feature type="domain" description="RCK C-terminal" evidence="9">
    <location>
        <begin position="430"/>
        <end position="516"/>
    </location>
</feature>
<evidence type="ECO:0000259" key="9">
    <source>
        <dbReference type="PROSITE" id="PS51202"/>
    </source>
</evidence>
<dbReference type="GO" id="GO:0006813">
    <property type="term" value="P:potassium ion transport"/>
    <property type="evidence" value="ECO:0007669"/>
    <property type="project" value="InterPro"/>
</dbReference>
<feature type="transmembrane region" description="Helical" evidence="8">
    <location>
        <begin position="270"/>
        <end position="291"/>
    </location>
</feature>
<feature type="transmembrane region" description="Helical" evidence="8">
    <location>
        <begin position="156"/>
        <end position="181"/>
    </location>
</feature>
<feature type="transmembrane region" description="Helical" evidence="8">
    <location>
        <begin position="365"/>
        <end position="387"/>
    </location>
</feature>
<feature type="transmembrane region" description="Helical" evidence="8">
    <location>
        <begin position="16"/>
        <end position="39"/>
    </location>
</feature>
<keyword evidence="4 8" id="KW-1133">Transmembrane helix</keyword>
<comment type="caution">
    <text evidence="10">The sequence shown here is derived from an EMBL/GenBank/DDBJ whole genome shotgun (WGS) entry which is preliminary data.</text>
</comment>
<dbReference type="InterPro" id="IPR006037">
    <property type="entry name" value="RCK_C"/>
</dbReference>
<feature type="transmembrane region" description="Helical" evidence="8">
    <location>
        <begin position="330"/>
        <end position="353"/>
    </location>
</feature>
<dbReference type="EMBL" id="JAAEEH010000015">
    <property type="protein sequence ID" value="NDL67485.1"/>
    <property type="molecule type" value="Genomic_DNA"/>
</dbReference>
<dbReference type="RefSeq" id="WP_162370213.1">
    <property type="nucleotide sequence ID" value="NZ_JAAEEH010000015.1"/>
</dbReference>
<keyword evidence="3 8" id="KW-0812">Transmembrane</keyword>
<evidence type="ECO:0000256" key="4">
    <source>
        <dbReference type="ARBA" id="ARBA00022989"/>
    </source>
</evidence>
<feature type="transmembrane region" description="Helical" evidence="8">
    <location>
        <begin position="187"/>
        <end position="206"/>
    </location>
</feature>
<dbReference type="InterPro" id="IPR014743">
    <property type="entry name" value="Cl-channel_core"/>
</dbReference>
<dbReference type="GO" id="GO:0008324">
    <property type="term" value="F:monoatomic cation transmembrane transporter activity"/>
    <property type="evidence" value="ECO:0007669"/>
    <property type="project" value="InterPro"/>
</dbReference>
<keyword evidence="6 8" id="KW-0472">Membrane</keyword>
<dbReference type="InterPro" id="IPR036721">
    <property type="entry name" value="RCK_C_sf"/>
</dbReference>
<dbReference type="SUPFAM" id="SSF81340">
    <property type="entry name" value="Clc chloride channel"/>
    <property type="match status" value="1"/>
</dbReference>
<dbReference type="SUPFAM" id="SSF116726">
    <property type="entry name" value="TrkA C-terminal domain-like"/>
    <property type="match status" value="1"/>
</dbReference>
<dbReference type="InterPro" id="IPR001807">
    <property type="entry name" value="ClC"/>
</dbReference>
<sequence length="516" mass="55999">MKNNLNSMTSHDYRKIPLVLASLAVGLVAGAVVVLYRIVLGMAEEFAFAMYGFFKTHMGWIPLLFGGLVLLGFIVSHLVAKNRMISGSGIPQLKGIILGYFQQRWLHTVVMKFIGGTLAIAGGLSLGREGPSIQLGASVAEGLGNKVGRSRMERKILMASGASAGLAAAFNAPLAGVLFALEEIFKYFSPLILLSTMAAAVVAEFVSKQVFGFEPVFHFALTKTMPLENYWMLVVMGGLLGLLGAFYNRTLLQVQSLYKKNGFLTERNRIVLPFLLAGVLGLAFPIVLGGGHRIVEQLNLENGLGLLLLIFTVKFGFSMVSFGSGAPGGIFLPLLVLGSVQGAMFATVAIRYLGVDPALFHNFVIFAMGGYFAAIVRAPITGIVLILEMTGSLHHLLALSIVSMTAYIAADLMKSLPIYDSLLDRLVSDHHIQEEEEHSHKVIVEIVVQHGSSMEDKAVSAIPWPKKCLLVSVKRGEKEILPRGNTVLKAGDYLFVLTDINSEWLTRKTLEELNAY</sequence>
<keyword evidence="7" id="KW-0868">Chloride</keyword>
<name>A0A7X5HVM7_9FIRM</name>
<gene>
    <name evidence="10" type="ORF">GXN74_06980</name>
</gene>
<dbReference type="Proteomes" id="UP000461585">
    <property type="component" value="Unassembled WGS sequence"/>
</dbReference>
<dbReference type="AlphaFoldDB" id="A0A7X5HVM7"/>
<evidence type="ECO:0000256" key="3">
    <source>
        <dbReference type="ARBA" id="ARBA00022692"/>
    </source>
</evidence>
<evidence type="ECO:0000256" key="7">
    <source>
        <dbReference type="ARBA" id="ARBA00023214"/>
    </source>
</evidence>
<accession>A0A7X5HVM7</accession>
<dbReference type="Pfam" id="PF02080">
    <property type="entry name" value="TrkA_C"/>
    <property type="match status" value="1"/>
</dbReference>
<dbReference type="Pfam" id="PF00654">
    <property type="entry name" value="Voltage_CLC"/>
    <property type="match status" value="1"/>
</dbReference>
<proteinExistence type="predicted"/>
<evidence type="ECO:0000256" key="8">
    <source>
        <dbReference type="SAM" id="Phobius"/>
    </source>
</evidence>
<evidence type="ECO:0000313" key="11">
    <source>
        <dbReference type="Proteomes" id="UP000461585"/>
    </source>
</evidence>